<dbReference type="InterPro" id="IPR003653">
    <property type="entry name" value="Peptidase_C48_C"/>
</dbReference>
<dbReference type="GO" id="GO:0060255">
    <property type="term" value="P:regulation of macromolecule metabolic process"/>
    <property type="evidence" value="ECO:0007669"/>
    <property type="project" value="UniProtKB-ARBA"/>
</dbReference>
<feature type="compositionally biased region" description="Polar residues" evidence="5">
    <location>
        <begin position="92"/>
        <end position="101"/>
    </location>
</feature>
<dbReference type="PROSITE" id="PS50600">
    <property type="entry name" value="ULP_PROTEASE"/>
    <property type="match status" value="1"/>
</dbReference>
<protein>
    <submittedName>
        <fullName evidence="6">Uncharacterized protein</fullName>
    </submittedName>
</protein>
<dbReference type="KEGG" id="cdep:91085344"/>
<dbReference type="GO" id="GO:0016929">
    <property type="term" value="F:deSUMOylase activity"/>
    <property type="evidence" value="ECO:0007669"/>
    <property type="project" value="TreeGrafter"/>
</dbReference>
<dbReference type="AlphaFoldDB" id="A0A1E3IKN4"/>
<dbReference type="GO" id="GO:0005634">
    <property type="term" value="C:nucleus"/>
    <property type="evidence" value="ECO:0007669"/>
    <property type="project" value="TreeGrafter"/>
</dbReference>
<name>A0A1E3IKN4_9TREE</name>
<dbReference type="GeneID" id="91085344"/>
<evidence type="ECO:0000256" key="5">
    <source>
        <dbReference type="SAM" id="MobiDB-lite"/>
    </source>
</evidence>
<feature type="compositionally biased region" description="Pro residues" evidence="5">
    <location>
        <begin position="77"/>
        <end position="88"/>
    </location>
</feature>
<feature type="compositionally biased region" description="Basic residues" evidence="5">
    <location>
        <begin position="102"/>
        <end position="111"/>
    </location>
</feature>
<dbReference type="SUPFAM" id="SSF54001">
    <property type="entry name" value="Cysteine proteinases"/>
    <property type="match status" value="1"/>
</dbReference>
<dbReference type="RefSeq" id="XP_066066672.1">
    <property type="nucleotide sequence ID" value="XM_066210575.1"/>
</dbReference>
<feature type="region of interest" description="Disordered" evidence="5">
    <location>
        <begin position="1"/>
        <end position="129"/>
    </location>
</feature>
<reference evidence="6" key="2">
    <citation type="journal article" date="2022" name="Elife">
        <title>Obligate sexual reproduction of a homothallic fungus closely related to the Cryptococcus pathogenic species complex.</title>
        <authorList>
            <person name="Passer A.R."/>
            <person name="Clancey S.A."/>
            <person name="Shea T."/>
            <person name="David-Palma M."/>
            <person name="Averette A.F."/>
            <person name="Boekhout T."/>
            <person name="Porcel B.M."/>
            <person name="Nowrousian M."/>
            <person name="Cuomo C.A."/>
            <person name="Sun S."/>
            <person name="Heitman J."/>
            <person name="Coelho M.A."/>
        </authorList>
    </citation>
    <scope>NUCLEOTIDE SEQUENCE</scope>
    <source>
        <strain evidence="6">CBS 7841</strain>
    </source>
</reference>
<dbReference type="PANTHER" id="PTHR12606">
    <property type="entry name" value="SENTRIN/SUMO-SPECIFIC PROTEASE"/>
    <property type="match status" value="1"/>
</dbReference>
<keyword evidence="3" id="KW-0378">Hydrolase</keyword>
<dbReference type="GO" id="GO:0006508">
    <property type="term" value="P:proteolysis"/>
    <property type="evidence" value="ECO:0007669"/>
    <property type="project" value="UniProtKB-KW"/>
</dbReference>
<evidence type="ECO:0000256" key="2">
    <source>
        <dbReference type="ARBA" id="ARBA00022670"/>
    </source>
</evidence>
<dbReference type="VEuPathDB" id="FungiDB:L203_02401"/>
<evidence type="ECO:0000313" key="7">
    <source>
        <dbReference type="Proteomes" id="UP000094043"/>
    </source>
</evidence>
<evidence type="ECO:0000256" key="3">
    <source>
        <dbReference type="ARBA" id="ARBA00022801"/>
    </source>
</evidence>
<dbReference type="GO" id="GO:0080090">
    <property type="term" value="P:regulation of primary metabolic process"/>
    <property type="evidence" value="ECO:0007669"/>
    <property type="project" value="UniProtKB-ARBA"/>
</dbReference>
<dbReference type="InterPro" id="IPR038765">
    <property type="entry name" value="Papain-like_cys_pep_sf"/>
</dbReference>
<reference evidence="6" key="1">
    <citation type="submission" date="2016-06" db="EMBL/GenBank/DDBJ databases">
        <authorList>
            <person name="Cuomo C."/>
            <person name="Litvintseva A."/>
            <person name="Heitman J."/>
            <person name="Chen Y."/>
            <person name="Sun S."/>
            <person name="Springer D."/>
            <person name="Dromer F."/>
            <person name="Young S."/>
            <person name="Zeng Q."/>
            <person name="Chapman S."/>
            <person name="Gujja S."/>
            <person name="Saif S."/>
            <person name="Birren B."/>
        </authorList>
    </citation>
    <scope>NUCLEOTIDE SEQUENCE</scope>
    <source>
        <strain evidence="6">CBS 7841</strain>
    </source>
</reference>
<dbReference type="PANTHER" id="PTHR12606:SF141">
    <property type="entry name" value="GH15225P-RELATED"/>
    <property type="match status" value="1"/>
</dbReference>
<keyword evidence="4" id="KW-0788">Thiol protease</keyword>
<dbReference type="GO" id="GO:0016926">
    <property type="term" value="P:protein desumoylation"/>
    <property type="evidence" value="ECO:0007669"/>
    <property type="project" value="TreeGrafter"/>
</dbReference>
<dbReference type="Proteomes" id="UP000094043">
    <property type="component" value="Chromosome 1"/>
</dbReference>
<gene>
    <name evidence="6" type="ORF">L203_101130</name>
</gene>
<feature type="compositionally biased region" description="Acidic residues" evidence="5">
    <location>
        <begin position="47"/>
        <end position="59"/>
    </location>
</feature>
<feature type="compositionally biased region" description="Polar residues" evidence="5">
    <location>
        <begin position="116"/>
        <end position="129"/>
    </location>
</feature>
<evidence type="ECO:0000313" key="6">
    <source>
        <dbReference type="EMBL" id="WVN85972.1"/>
    </source>
</evidence>
<keyword evidence="2" id="KW-0645">Protease</keyword>
<evidence type="ECO:0000256" key="4">
    <source>
        <dbReference type="ARBA" id="ARBA00022807"/>
    </source>
</evidence>
<feature type="compositionally biased region" description="Polar residues" evidence="5">
    <location>
        <begin position="8"/>
        <end position="26"/>
    </location>
</feature>
<accession>A0A1E3IKN4</accession>
<proteinExistence type="inferred from homology"/>
<reference evidence="6" key="3">
    <citation type="submission" date="2024-01" db="EMBL/GenBank/DDBJ databases">
        <authorList>
            <person name="Coelho M.A."/>
            <person name="David-Palma M."/>
            <person name="Shea T."/>
            <person name="Sun S."/>
            <person name="Cuomo C.A."/>
            <person name="Heitman J."/>
        </authorList>
    </citation>
    <scope>NUCLEOTIDE SEQUENCE</scope>
    <source>
        <strain evidence="6">CBS 7841</strain>
    </source>
</reference>
<dbReference type="Pfam" id="PF02902">
    <property type="entry name" value="Peptidase_C48"/>
    <property type="match status" value="1"/>
</dbReference>
<sequence>MSVKRQRSVSFSQQNALKRSRITPSHRTGFFGFMGSLLRWTAREPNEEPPSDGESEQSESQDPPDSIQGMSANLSFPDPPSPISPPSPSSSTDAQGNATCSQRRRRRRPMRPNRDAYSQSNSFTWSSTIESPRRPLWYDASPRSLTTRQNNRNQDLASQRVMSMFSGRQALDRRRSLRRIDESIKGIRKVLQNDQATKELDDIVSKPKSGYKPRTKREIGVKAKEQASKPSRFELFSVLKNLKELHLQKEALLRPSKVFIPTKLNPQQERTIDQHLSNPSFKKVVPAAEITSSSLKRLKPNIWLDDEVINGYCDLMVQRLKGERGDGRKVHFLNSFFYVRLADKGYESARLRRWTKKVDIFSLDILFFPINLGNLHWTCLAINFPRKRIEYYDSMGDYGNSRKTIFKNVREYLDKESRDKKGKPMDLIGWVDIFNKNTPQQDNGSDCGVFTLQTLEALTRGRDLVENGFEFTAKNMPFFRRLMVWEIGEGRLEKRDWGEPVL</sequence>
<dbReference type="Gene3D" id="3.40.395.10">
    <property type="entry name" value="Adenoviral Proteinase, Chain A"/>
    <property type="match status" value="1"/>
</dbReference>
<organism evidence="6 7">
    <name type="scientific">Cryptococcus depauperatus CBS 7841</name>
    <dbReference type="NCBI Taxonomy" id="1295531"/>
    <lineage>
        <taxon>Eukaryota</taxon>
        <taxon>Fungi</taxon>
        <taxon>Dikarya</taxon>
        <taxon>Basidiomycota</taxon>
        <taxon>Agaricomycotina</taxon>
        <taxon>Tremellomycetes</taxon>
        <taxon>Tremellales</taxon>
        <taxon>Cryptococcaceae</taxon>
        <taxon>Cryptococcus</taxon>
    </lineage>
</organism>
<keyword evidence="7" id="KW-1185">Reference proteome</keyword>
<evidence type="ECO:0000256" key="1">
    <source>
        <dbReference type="ARBA" id="ARBA00005234"/>
    </source>
</evidence>
<dbReference type="OrthoDB" id="1939479at2759"/>
<dbReference type="EMBL" id="CP143784">
    <property type="protein sequence ID" value="WVN85972.1"/>
    <property type="molecule type" value="Genomic_DNA"/>
</dbReference>
<dbReference type="FunFam" id="3.40.395.10:FF:000001">
    <property type="entry name" value="Sentrin-specific protease 1"/>
    <property type="match status" value="1"/>
</dbReference>
<comment type="similarity">
    <text evidence="1">Belongs to the peptidase C48 family.</text>
</comment>